<feature type="domain" description="PAS" evidence="18">
    <location>
        <begin position="315"/>
        <end position="366"/>
    </location>
</feature>
<dbReference type="PIRSF" id="PIRSF036431">
    <property type="entry name" value="STHK_DctB"/>
    <property type="match status" value="1"/>
</dbReference>
<reference evidence="19 20" key="1">
    <citation type="submission" date="2019-06" db="EMBL/GenBank/DDBJ databases">
        <title>A novel bacterium of genus Marinomonas, isolated from coastal sand.</title>
        <authorList>
            <person name="Huang H."/>
            <person name="Mo K."/>
            <person name="Hu Y."/>
        </authorList>
    </citation>
    <scope>NUCLEOTIDE SEQUENCE [LARGE SCALE GENOMIC DNA]</scope>
    <source>
        <strain evidence="19 20">HB171799</strain>
    </source>
</reference>
<comment type="caution">
    <text evidence="19">The sequence shown here is derived from an EMBL/GenBank/DDBJ whole genome shotgun (WGS) entry which is preliminary data.</text>
</comment>
<evidence type="ECO:0000256" key="13">
    <source>
        <dbReference type="ARBA" id="ARBA00023012"/>
    </source>
</evidence>
<accession>A0A501WVS2</accession>
<evidence type="ECO:0000256" key="7">
    <source>
        <dbReference type="ARBA" id="ARBA00022679"/>
    </source>
</evidence>
<proteinExistence type="predicted"/>
<evidence type="ECO:0000259" key="17">
    <source>
        <dbReference type="PROSITE" id="PS50109"/>
    </source>
</evidence>
<keyword evidence="9" id="KW-0547">Nucleotide-binding</keyword>
<gene>
    <name evidence="19" type="ORF">FJM67_06860</name>
</gene>
<dbReference type="InterPro" id="IPR005467">
    <property type="entry name" value="His_kinase_dom"/>
</dbReference>
<evidence type="ECO:0000256" key="4">
    <source>
        <dbReference type="ARBA" id="ARBA00022475"/>
    </source>
</evidence>
<dbReference type="FunFam" id="1.10.287.130:FF:000049">
    <property type="entry name" value="C4-dicarboxylate transport sensor protein DctB"/>
    <property type="match status" value="1"/>
</dbReference>
<dbReference type="Pfam" id="PF00989">
    <property type="entry name" value="PAS"/>
    <property type="match status" value="1"/>
</dbReference>
<evidence type="ECO:0000259" key="18">
    <source>
        <dbReference type="PROSITE" id="PS50112"/>
    </source>
</evidence>
<keyword evidence="6" id="KW-0597">Phosphoprotein</keyword>
<dbReference type="NCBIfam" id="TIGR00229">
    <property type="entry name" value="sensory_box"/>
    <property type="match status" value="1"/>
</dbReference>
<keyword evidence="20" id="KW-1185">Reference proteome</keyword>
<keyword evidence="4" id="KW-1003">Cell membrane</keyword>
<dbReference type="Gene3D" id="3.30.450.20">
    <property type="entry name" value="PAS domain"/>
    <property type="match status" value="2"/>
</dbReference>
<evidence type="ECO:0000256" key="9">
    <source>
        <dbReference type="ARBA" id="ARBA00022741"/>
    </source>
</evidence>
<feature type="transmembrane region" description="Helical" evidence="16">
    <location>
        <begin position="276"/>
        <end position="295"/>
    </location>
</feature>
<dbReference type="GO" id="GO:0006355">
    <property type="term" value="P:regulation of DNA-templated transcription"/>
    <property type="evidence" value="ECO:0007669"/>
    <property type="project" value="InterPro"/>
</dbReference>
<dbReference type="PROSITE" id="PS50112">
    <property type="entry name" value="PAS"/>
    <property type="match status" value="1"/>
</dbReference>
<evidence type="ECO:0000256" key="2">
    <source>
        <dbReference type="ARBA" id="ARBA00004429"/>
    </source>
</evidence>
<evidence type="ECO:0000256" key="11">
    <source>
        <dbReference type="ARBA" id="ARBA00022840"/>
    </source>
</evidence>
<dbReference type="CDD" id="cd00130">
    <property type="entry name" value="PAS"/>
    <property type="match status" value="1"/>
</dbReference>
<dbReference type="InterPro" id="IPR036890">
    <property type="entry name" value="HATPase_C_sf"/>
</dbReference>
<evidence type="ECO:0000256" key="8">
    <source>
        <dbReference type="ARBA" id="ARBA00022692"/>
    </source>
</evidence>
<dbReference type="EMBL" id="VFRR01000010">
    <property type="protein sequence ID" value="TPE53369.1"/>
    <property type="molecule type" value="Genomic_DNA"/>
</dbReference>
<dbReference type="Proteomes" id="UP000315901">
    <property type="component" value="Unassembled WGS sequence"/>
</dbReference>
<evidence type="ECO:0000256" key="6">
    <source>
        <dbReference type="ARBA" id="ARBA00022553"/>
    </source>
</evidence>
<keyword evidence="5" id="KW-0997">Cell inner membrane</keyword>
<evidence type="ECO:0000256" key="12">
    <source>
        <dbReference type="ARBA" id="ARBA00022989"/>
    </source>
</evidence>
<evidence type="ECO:0000313" key="20">
    <source>
        <dbReference type="Proteomes" id="UP000315901"/>
    </source>
</evidence>
<evidence type="ECO:0000256" key="15">
    <source>
        <dbReference type="ARBA" id="ARBA00073143"/>
    </source>
</evidence>
<dbReference type="SMART" id="SM00091">
    <property type="entry name" value="PAS"/>
    <property type="match status" value="1"/>
</dbReference>
<keyword evidence="10" id="KW-0418">Kinase</keyword>
<dbReference type="OrthoDB" id="1931120at2"/>
<dbReference type="InterPro" id="IPR003594">
    <property type="entry name" value="HATPase_dom"/>
</dbReference>
<dbReference type="SMART" id="SM00387">
    <property type="entry name" value="HATPase_c"/>
    <property type="match status" value="1"/>
</dbReference>
<dbReference type="SUPFAM" id="SSF55785">
    <property type="entry name" value="PYP-like sensor domain (PAS domain)"/>
    <property type="match status" value="1"/>
</dbReference>
<dbReference type="PRINTS" id="PR00344">
    <property type="entry name" value="BCTRLSENSOR"/>
</dbReference>
<dbReference type="PROSITE" id="PS50109">
    <property type="entry name" value="HIS_KIN"/>
    <property type="match status" value="1"/>
</dbReference>
<name>A0A501WVS2_9GAMM</name>
<dbReference type="SMART" id="SM00388">
    <property type="entry name" value="HisKA"/>
    <property type="match status" value="1"/>
</dbReference>
<dbReference type="InterPro" id="IPR035965">
    <property type="entry name" value="PAS-like_dom_sf"/>
</dbReference>
<keyword evidence="14 16" id="KW-0472">Membrane</keyword>
<evidence type="ECO:0000313" key="19">
    <source>
        <dbReference type="EMBL" id="TPE53369.1"/>
    </source>
</evidence>
<evidence type="ECO:0000256" key="14">
    <source>
        <dbReference type="ARBA" id="ARBA00023136"/>
    </source>
</evidence>
<dbReference type="Gene3D" id="3.30.565.10">
    <property type="entry name" value="Histidine kinase-like ATPase, C-terminal domain"/>
    <property type="match status" value="1"/>
</dbReference>
<feature type="domain" description="Histidine kinase" evidence="17">
    <location>
        <begin position="479"/>
        <end position="690"/>
    </location>
</feature>
<dbReference type="SUPFAM" id="SSF47384">
    <property type="entry name" value="Homodimeric domain of signal transducing histidine kinase"/>
    <property type="match status" value="1"/>
</dbReference>
<keyword evidence="11" id="KW-0067">ATP-binding</keyword>
<keyword evidence="12 16" id="KW-1133">Transmembrane helix</keyword>
<dbReference type="AlphaFoldDB" id="A0A501WVS2"/>
<dbReference type="InterPro" id="IPR013767">
    <property type="entry name" value="PAS_fold"/>
</dbReference>
<dbReference type="CDD" id="cd00082">
    <property type="entry name" value="HisKA"/>
    <property type="match status" value="1"/>
</dbReference>
<comment type="subcellular location">
    <subcellularLocation>
        <location evidence="2">Cell inner membrane</location>
        <topology evidence="2">Multi-pass membrane protein</topology>
    </subcellularLocation>
</comment>
<dbReference type="InterPro" id="IPR000014">
    <property type="entry name" value="PAS"/>
</dbReference>
<protein>
    <recommendedName>
        <fullName evidence="15">C4-dicarboxylate transport sensor protein DctB</fullName>
        <ecNumber evidence="3">2.7.13.3</ecNumber>
    </recommendedName>
</protein>
<evidence type="ECO:0000256" key="1">
    <source>
        <dbReference type="ARBA" id="ARBA00000085"/>
    </source>
</evidence>
<keyword evidence="13" id="KW-0902">Two-component regulatory system</keyword>
<dbReference type="InterPro" id="IPR017055">
    <property type="entry name" value="Sig_transdc_His_kinase_DctB"/>
</dbReference>
<dbReference type="InterPro" id="IPR003661">
    <property type="entry name" value="HisK_dim/P_dom"/>
</dbReference>
<dbReference type="RefSeq" id="WP_140588044.1">
    <property type="nucleotide sequence ID" value="NZ_VFRR01000010.1"/>
</dbReference>
<evidence type="ECO:0000256" key="3">
    <source>
        <dbReference type="ARBA" id="ARBA00012438"/>
    </source>
</evidence>
<evidence type="ECO:0000256" key="10">
    <source>
        <dbReference type="ARBA" id="ARBA00022777"/>
    </source>
</evidence>
<keyword evidence="8 16" id="KW-0812">Transmembrane</keyword>
<dbReference type="InterPro" id="IPR004358">
    <property type="entry name" value="Sig_transdc_His_kin-like_C"/>
</dbReference>
<dbReference type="GO" id="GO:0005886">
    <property type="term" value="C:plasma membrane"/>
    <property type="evidence" value="ECO:0007669"/>
    <property type="project" value="UniProtKB-SubCell"/>
</dbReference>
<dbReference type="EC" id="2.7.13.3" evidence="3"/>
<dbReference type="PANTHER" id="PTHR43065">
    <property type="entry name" value="SENSOR HISTIDINE KINASE"/>
    <property type="match status" value="1"/>
</dbReference>
<evidence type="ECO:0000256" key="16">
    <source>
        <dbReference type="SAM" id="Phobius"/>
    </source>
</evidence>
<dbReference type="SUPFAM" id="SSF55874">
    <property type="entry name" value="ATPase domain of HSP90 chaperone/DNA topoisomerase II/histidine kinase"/>
    <property type="match status" value="1"/>
</dbReference>
<dbReference type="PANTHER" id="PTHR43065:SF46">
    <property type="entry name" value="C4-DICARBOXYLATE TRANSPORT SENSOR PROTEIN DCTB"/>
    <property type="match status" value="1"/>
</dbReference>
<keyword evidence="7" id="KW-0808">Transferase</keyword>
<dbReference type="CDD" id="cd00075">
    <property type="entry name" value="HATPase"/>
    <property type="match status" value="1"/>
</dbReference>
<dbReference type="GO" id="GO:0005524">
    <property type="term" value="F:ATP binding"/>
    <property type="evidence" value="ECO:0007669"/>
    <property type="project" value="UniProtKB-KW"/>
</dbReference>
<dbReference type="Pfam" id="PF00512">
    <property type="entry name" value="HisKA"/>
    <property type="match status" value="1"/>
</dbReference>
<dbReference type="InterPro" id="IPR036097">
    <property type="entry name" value="HisK_dim/P_sf"/>
</dbReference>
<dbReference type="Pfam" id="PF02518">
    <property type="entry name" value="HATPase_c"/>
    <property type="match status" value="1"/>
</dbReference>
<dbReference type="GO" id="GO:0000155">
    <property type="term" value="F:phosphorelay sensor kinase activity"/>
    <property type="evidence" value="ECO:0007669"/>
    <property type="project" value="InterPro"/>
</dbReference>
<dbReference type="Gene3D" id="1.10.287.130">
    <property type="match status" value="1"/>
</dbReference>
<organism evidence="19 20">
    <name type="scientific">Maribrevibacterium harenarium</name>
    <dbReference type="NCBI Taxonomy" id="2589817"/>
    <lineage>
        <taxon>Bacteria</taxon>
        <taxon>Pseudomonadati</taxon>
        <taxon>Pseudomonadota</taxon>
        <taxon>Gammaproteobacteria</taxon>
        <taxon>Oceanospirillales</taxon>
        <taxon>Oceanospirillaceae</taxon>
        <taxon>Maribrevibacterium</taxon>
    </lineage>
</organism>
<comment type="catalytic activity">
    <reaction evidence="1">
        <text>ATP + protein L-histidine = ADP + protein N-phospho-L-histidine.</text>
        <dbReference type="EC" id="2.7.13.3"/>
    </reaction>
</comment>
<sequence length="699" mass="77619">MLLKTSKRVVWIGFAWCLASVLIGIGVGKVTKDFGYQALHGEAADRLLASIHRVRGALNAYHYLPFLLTQNEDVVALTQQSEGGATATLAQKVSRYLEQTNLVAGASGLFIVNHAGRTVAYSNWRDQQYTQPNEFAQLPIFELTKRGEEGRFYDNQLGEQAYYYLSAPIYNHSRFVGAAIVRIELERLLPDSPADELFAISDDKQRIFIASPRRWIGQERGRIAQQSEVSLPNGAQVQMWTIEHQHYLTHKVRLDDLGWTFTTLISAKASERYADLLAVLSTAGLWILGILLLYLRERRLKQLSQQETRAALARNEEQQRSIISNAEVGLLTLNQLGQIRFINPKAAQQFNQAPEHLIGQTLSELLLDVPIGSTLAAALNSIGKDQFSGVAGVEAVALRAPDTQFPALISLREMQHNPQFEYLATIVDISRRKHLEQALLDMNESLEHKVQERTLALQNAQQELIQTSKMAALGRMSTAIVHELNQPLTAMRTYIAISRQLLSEPELLAENLTLLEDLTQRMAVITAQLKTFAYKKPAAVTPVSIQTALAQTLLLLRKRLEEEHIQLETEIAENHWVMGDNARLEQVLVNLLTNACDALQGRYNKQIQIASQSVGSDAICLTIFDNGSGIEETSREHLFEPFYTTKPMGSGLGLGLAIVAAIVRDLHGTIQPIDSPLGGAGFAITLPAANLNSDIVIEE</sequence>
<evidence type="ECO:0000256" key="5">
    <source>
        <dbReference type="ARBA" id="ARBA00022519"/>
    </source>
</evidence>